<keyword evidence="2" id="KW-1185">Reference proteome</keyword>
<comment type="caution">
    <text evidence="1">The sequence shown here is derived from an EMBL/GenBank/DDBJ whole genome shotgun (WGS) entry which is preliminary data.</text>
</comment>
<proteinExistence type="predicted"/>
<protein>
    <submittedName>
        <fullName evidence="1">Uncharacterized protein</fullName>
    </submittedName>
</protein>
<evidence type="ECO:0000313" key="1">
    <source>
        <dbReference type="EMBL" id="MDQ0364167.1"/>
    </source>
</evidence>
<name>A0AAE3VV28_9ACTN</name>
<sequence length="38" mass="4251">MNRADTPLISCRHVAGGPAEEADRVVARIMPTRFTVRR</sequence>
<organism evidence="1 2">
    <name type="scientific">Catenuloplanes indicus</name>
    <dbReference type="NCBI Taxonomy" id="137267"/>
    <lineage>
        <taxon>Bacteria</taxon>
        <taxon>Bacillati</taxon>
        <taxon>Actinomycetota</taxon>
        <taxon>Actinomycetes</taxon>
        <taxon>Micromonosporales</taxon>
        <taxon>Micromonosporaceae</taxon>
        <taxon>Catenuloplanes</taxon>
    </lineage>
</organism>
<reference evidence="1 2" key="1">
    <citation type="submission" date="2023-07" db="EMBL/GenBank/DDBJ databases">
        <title>Sequencing the genomes of 1000 actinobacteria strains.</title>
        <authorList>
            <person name="Klenk H.-P."/>
        </authorList>
    </citation>
    <scope>NUCLEOTIDE SEQUENCE [LARGE SCALE GENOMIC DNA]</scope>
    <source>
        <strain evidence="1 2">DSM 44709</strain>
    </source>
</reference>
<accession>A0AAE3VV28</accession>
<evidence type="ECO:0000313" key="2">
    <source>
        <dbReference type="Proteomes" id="UP001240236"/>
    </source>
</evidence>
<dbReference type="AlphaFoldDB" id="A0AAE3VV28"/>
<gene>
    <name evidence="1" type="ORF">J2S42_000836</name>
</gene>
<dbReference type="EMBL" id="JAUSUZ010000001">
    <property type="protein sequence ID" value="MDQ0364167.1"/>
    <property type="molecule type" value="Genomic_DNA"/>
</dbReference>
<dbReference type="Proteomes" id="UP001240236">
    <property type="component" value="Unassembled WGS sequence"/>
</dbReference>